<dbReference type="InterPro" id="IPR017896">
    <property type="entry name" value="4Fe4S_Fe-S-bd"/>
</dbReference>
<dbReference type="PROSITE" id="PS51379">
    <property type="entry name" value="4FE4S_FER_2"/>
    <property type="match status" value="2"/>
</dbReference>
<comment type="caution">
    <text evidence="7">The sequence shown here is derived from an EMBL/GenBank/DDBJ whole genome shotgun (WGS) entry which is preliminary data.</text>
</comment>
<evidence type="ECO:0000313" key="7">
    <source>
        <dbReference type="EMBL" id="MDT8899817.1"/>
    </source>
</evidence>
<dbReference type="PANTHER" id="PTHR43255">
    <property type="entry name" value="IRON-SULFUR-BINDING OXIDOREDUCTASE FADF-RELATED-RELATED"/>
    <property type="match status" value="1"/>
</dbReference>
<keyword evidence="1" id="KW-0004">4Fe-4S</keyword>
<keyword evidence="4" id="KW-0408">Iron</keyword>
<gene>
    <name evidence="7" type="ORF">Q4T40_00955</name>
</gene>
<evidence type="ECO:0000256" key="1">
    <source>
        <dbReference type="ARBA" id="ARBA00022485"/>
    </source>
</evidence>
<evidence type="ECO:0000313" key="8">
    <source>
        <dbReference type="Proteomes" id="UP001254848"/>
    </source>
</evidence>
<dbReference type="InterPro" id="IPR051460">
    <property type="entry name" value="HdrC_iron-sulfur_subunit"/>
</dbReference>
<dbReference type="EMBL" id="JAUOZS010000001">
    <property type="protein sequence ID" value="MDT8899817.1"/>
    <property type="molecule type" value="Genomic_DNA"/>
</dbReference>
<proteinExistence type="predicted"/>
<keyword evidence="5" id="KW-0411">Iron-sulfur</keyword>
<dbReference type="Proteomes" id="UP001254848">
    <property type="component" value="Unassembled WGS sequence"/>
</dbReference>
<evidence type="ECO:0000256" key="5">
    <source>
        <dbReference type="ARBA" id="ARBA00023014"/>
    </source>
</evidence>
<name>A0ABU3NSL8_9FIRM</name>
<dbReference type="Pfam" id="PF13183">
    <property type="entry name" value="Fer4_8"/>
    <property type="match status" value="1"/>
</dbReference>
<feature type="domain" description="4Fe-4S ferredoxin-type" evidence="6">
    <location>
        <begin position="3"/>
        <end position="33"/>
    </location>
</feature>
<sequence length="365" mass="39192">MENKVKELAERCIECGLCKGCCPLLAGMEESPGKAAARGATAEESFSCALCGCCEAVCPVGVSPKELFAAGRRAAIAAEDFRLDEYLYLLPDRDNNLMSVYRRFSGIDYGDIAVKGEASRCFFPGCTLMTYAPELTRAVFSRLQKDCGCDGMLTDCCGKPLTQMGLPQRAEAAAAKLVARLKAHAVREVIVACPGCYYELLPVLAAAGVTLKTVYEVLELPSVDGAGRICTVHDSCPDRREGVFGRQVRAALAKSGFQTVEMSHSGKKTICCGSGGMISSFRPDFTEEFVGRRLAEVRESKAEILANYCASCTAKFAAAADDVCVVHALSLLLGRDDDFTAAKKRMAAMLEGPEGDEIWARIMAD</sequence>
<dbReference type="Pfam" id="PF02754">
    <property type="entry name" value="CCG"/>
    <property type="match status" value="2"/>
</dbReference>
<keyword evidence="8" id="KW-1185">Reference proteome</keyword>
<dbReference type="RefSeq" id="WP_413778384.1">
    <property type="nucleotide sequence ID" value="NZ_JAUOZS010000001.1"/>
</dbReference>
<keyword evidence="3" id="KW-0560">Oxidoreductase</keyword>
<evidence type="ECO:0000259" key="6">
    <source>
        <dbReference type="PROSITE" id="PS51379"/>
    </source>
</evidence>
<dbReference type="PROSITE" id="PS00198">
    <property type="entry name" value="4FE4S_FER_1"/>
    <property type="match status" value="1"/>
</dbReference>
<organism evidence="7 8">
    <name type="scientific">Anaeroselena agilis</name>
    <dbReference type="NCBI Taxonomy" id="3063788"/>
    <lineage>
        <taxon>Bacteria</taxon>
        <taxon>Bacillati</taxon>
        <taxon>Bacillota</taxon>
        <taxon>Negativicutes</taxon>
        <taxon>Acetonemataceae</taxon>
        <taxon>Anaeroselena</taxon>
    </lineage>
</organism>
<reference evidence="7 8" key="1">
    <citation type="submission" date="2023-07" db="EMBL/GenBank/DDBJ databases">
        <title>The novel representative of Negativicutes class, Anaeroselena agilis gen. nov. sp. nov.</title>
        <authorList>
            <person name="Prokofeva M.I."/>
            <person name="Elcheninov A.G."/>
            <person name="Klyukina A."/>
            <person name="Kublanov I.V."/>
            <person name="Frolov E.N."/>
            <person name="Podosokorskaya O.A."/>
        </authorList>
    </citation>
    <scope>NUCLEOTIDE SEQUENCE [LARGE SCALE GENOMIC DNA]</scope>
    <source>
        <strain evidence="7 8">4137-cl</strain>
    </source>
</reference>
<feature type="domain" description="4Fe-4S ferredoxin-type" evidence="6">
    <location>
        <begin position="38"/>
        <end position="68"/>
    </location>
</feature>
<dbReference type="PANTHER" id="PTHR43255:SF1">
    <property type="entry name" value="IRON-SULFUR-BINDING OXIDOREDUCTASE FADF-RELATED"/>
    <property type="match status" value="1"/>
</dbReference>
<dbReference type="InterPro" id="IPR009051">
    <property type="entry name" value="Helical_ferredxn"/>
</dbReference>
<dbReference type="SUPFAM" id="SSF46548">
    <property type="entry name" value="alpha-helical ferredoxin"/>
    <property type="match status" value="1"/>
</dbReference>
<evidence type="ECO:0000256" key="4">
    <source>
        <dbReference type="ARBA" id="ARBA00023004"/>
    </source>
</evidence>
<accession>A0ABU3NSL8</accession>
<dbReference type="InterPro" id="IPR004017">
    <property type="entry name" value="Cys_rich_dom"/>
</dbReference>
<protein>
    <submittedName>
        <fullName evidence="7">(Fe-S)-binding protein</fullName>
    </submittedName>
</protein>
<evidence type="ECO:0000256" key="3">
    <source>
        <dbReference type="ARBA" id="ARBA00023002"/>
    </source>
</evidence>
<dbReference type="InterPro" id="IPR017900">
    <property type="entry name" value="4Fe4S_Fe_S_CS"/>
</dbReference>
<evidence type="ECO:0000256" key="2">
    <source>
        <dbReference type="ARBA" id="ARBA00022723"/>
    </source>
</evidence>
<keyword evidence="2" id="KW-0479">Metal-binding</keyword>
<dbReference type="Gene3D" id="1.10.1060.10">
    <property type="entry name" value="Alpha-helical ferredoxin"/>
    <property type="match status" value="1"/>
</dbReference>